<reference evidence="2 3" key="1">
    <citation type="submission" date="2021-06" db="EMBL/GenBank/DDBJ databases">
        <authorList>
            <person name="Kallberg Y."/>
            <person name="Tangrot J."/>
            <person name="Rosling A."/>
        </authorList>
    </citation>
    <scope>NUCLEOTIDE SEQUENCE [LARGE SCALE GENOMIC DNA]</scope>
    <source>
        <strain evidence="2 3">120-4 pot B 10/14</strain>
    </source>
</reference>
<protein>
    <submittedName>
        <fullName evidence="2">6335_t:CDS:1</fullName>
    </submittedName>
</protein>
<evidence type="ECO:0000256" key="1">
    <source>
        <dbReference type="SAM" id="MobiDB-lite"/>
    </source>
</evidence>
<comment type="caution">
    <text evidence="2">The sequence shown here is derived from an EMBL/GenBank/DDBJ whole genome shotgun (WGS) entry which is preliminary data.</text>
</comment>
<keyword evidence="3" id="KW-1185">Reference proteome</keyword>
<sequence>ELSETLLKNISSSHDNEVTTTTNADPQFLTVSSYDDQNPT</sequence>
<organism evidence="2 3">
    <name type="scientific">Gigaspora margarita</name>
    <dbReference type="NCBI Taxonomy" id="4874"/>
    <lineage>
        <taxon>Eukaryota</taxon>
        <taxon>Fungi</taxon>
        <taxon>Fungi incertae sedis</taxon>
        <taxon>Mucoromycota</taxon>
        <taxon>Glomeromycotina</taxon>
        <taxon>Glomeromycetes</taxon>
        <taxon>Diversisporales</taxon>
        <taxon>Gigasporaceae</taxon>
        <taxon>Gigaspora</taxon>
    </lineage>
</organism>
<dbReference type="Proteomes" id="UP000789901">
    <property type="component" value="Unassembled WGS sequence"/>
</dbReference>
<name>A0ABN7WRG4_GIGMA</name>
<feature type="non-terminal residue" evidence="2">
    <location>
        <position position="1"/>
    </location>
</feature>
<accession>A0ABN7WRG4</accession>
<evidence type="ECO:0000313" key="2">
    <source>
        <dbReference type="EMBL" id="CAG8838017.1"/>
    </source>
</evidence>
<feature type="non-terminal residue" evidence="2">
    <location>
        <position position="40"/>
    </location>
</feature>
<feature type="region of interest" description="Disordered" evidence="1">
    <location>
        <begin position="1"/>
        <end position="40"/>
    </location>
</feature>
<gene>
    <name evidence="2" type="ORF">GMARGA_LOCUS33767</name>
</gene>
<evidence type="ECO:0000313" key="3">
    <source>
        <dbReference type="Proteomes" id="UP000789901"/>
    </source>
</evidence>
<dbReference type="EMBL" id="CAJVQB010057118">
    <property type="protein sequence ID" value="CAG8838017.1"/>
    <property type="molecule type" value="Genomic_DNA"/>
</dbReference>
<proteinExistence type="predicted"/>